<dbReference type="EMBL" id="BNJG01000006">
    <property type="protein sequence ID" value="GHO60793.1"/>
    <property type="molecule type" value="Genomic_DNA"/>
</dbReference>
<gene>
    <name evidence="1" type="ORF">KSB_92680</name>
</gene>
<evidence type="ECO:0000313" key="2">
    <source>
        <dbReference type="Proteomes" id="UP000654345"/>
    </source>
</evidence>
<evidence type="ECO:0000313" key="1">
    <source>
        <dbReference type="EMBL" id="GHO60793.1"/>
    </source>
</evidence>
<keyword evidence="2" id="KW-1185">Reference proteome</keyword>
<accession>A0ABQ3V754</accession>
<organism evidence="1 2">
    <name type="scientific">Ktedonobacter robiniae</name>
    <dbReference type="NCBI Taxonomy" id="2778365"/>
    <lineage>
        <taxon>Bacteria</taxon>
        <taxon>Bacillati</taxon>
        <taxon>Chloroflexota</taxon>
        <taxon>Ktedonobacteria</taxon>
        <taxon>Ktedonobacterales</taxon>
        <taxon>Ktedonobacteraceae</taxon>
        <taxon>Ktedonobacter</taxon>
    </lineage>
</organism>
<sequence>MGGGDMKKEIRFLLPEHTAQVQALGFACGLTAGMAMPHYPPDTLPPIAPIQALSPIATNDPALFRRLFREGHEPGLFFGRQASQELAHVLAPLPEGLWFPICMYFAEEHMQIPKEEKQTALIDLRIQQGVKAFHTIYHKHLA</sequence>
<dbReference type="Proteomes" id="UP000654345">
    <property type="component" value="Unassembled WGS sequence"/>
</dbReference>
<comment type="caution">
    <text evidence="1">The sequence shown here is derived from an EMBL/GenBank/DDBJ whole genome shotgun (WGS) entry which is preliminary data.</text>
</comment>
<proteinExistence type="predicted"/>
<name>A0ABQ3V754_9CHLR</name>
<reference evidence="1 2" key="1">
    <citation type="journal article" date="2021" name="Int. J. Syst. Evol. Microbiol.">
        <title>Reticulibacter mediterranei gen. nov., sp. nov., within the new family Reticulibacteraceae fam. nov., and Ktedonospora formicarum gen. nov., sp. nov., Ktedonobacter robiniae sp. nov., Dictyobacter formicarum sp. nov. and Dictyobacter arantiisoli sp. nov., belonging to the class Ktedonobacteria.</title>
        <authorList>
            <person name="Yabe S."/>
            <person name="Zheng Y."/>
            <person name="Wang C.M."/>
            <person name="Sakai Y."/>
            <person name="Abe K."/>
            <person name="Yokota A."/>
            <person name="Donadio S."/>
            <person name="Cavaletti L."/>
            <person name="Monciardini P."/>
        </authorList>
    </citation>
    <scope>NUCLEOTIDE SEQUENCE [LARGE SCALE GENOMIC DNA]</scope>
    <source>
        <strain evidence="1 2">SOSP1-30</strain>
    </source>
</reference>
<protein>
    <submittedName>
        <fullName evidence="1">Uncharacterized protein</fullName>
    </submittedName>
</protein>
<dbReference type="PROSITE" id="PS51257">
    <property type="entry name" value="PROKAR_LIPOPROTEIN"/>
    <property type="match status" value="1"/>
</dbReference>